<dbReference type="InterPro" id="IPR013783">
    <property type="entry name" value="Ig-like_fold"/>
</dbReference>
<evidence type="ECO:0000256" key="6">
    <source>
        <dbReference type="ARBA" id="ARBA00023186"/>
    </source>
</evidence>
<evidence type="ECO:0000256" key="8">
    <source>
        <dbReference type="RuleBase" id="RU003918"/>
    </source>
</evidence>
<keyword evidence="7" id="KW-0393">Immunoglobulin domain</keyword>
<evidence type="ECO:0000256" key="4">
    <source>
        <dbReference type="ARBA" id="ARBA00022729"/>
    </source>
</evidence>
<dbReference type="InterPro" id="IPR016147">
    <property type="entry name" value="Pili_assmbl_chaperone_N"/>
</dbReference>
<evidence type="ECO:0000313" key="11">
    <source>
        <dbReference type="EMBL" id="PSV74400.1"/>
    </source>
</evidence>
<proteinExistence type="inferred from homology"/>
<comment type="caution">
    <text evidence="11">The sequence shown here is derived from an EMBL/GenBank/DDBJ whole genome shotgun (WGS) entry which is preliminary data.</text>
</comment>
<comment type="similarity">
    <text evidence="2 8">Belongs to the periplasmic pilus chaperone family.</text>
</comment>
<dbReference type="Gene3D" id="2.60.40.10">
    <property type="entry name" value="Immunoglobulins"/>
    <property type="match status" value="2"/>
</dbReference>
<dbReference type="Pfam" id="PF02753">
    <property type="entry name" value="PapD_C"/>
    <property type="match status" value="1"/>
</dbReference>
<dbReference type="SUPFAM" id="SSF49354">
    <property type="entry name" value="PapD-like"/>
    <property type="match status" value="1"/>
</dbReference>
<evidence type="ECO:0000256" key="3">
    <source>
        <dbReference type="ARBA" id="ARBA00022558"/>
    </source>
</evidence>
<keyword evidence="12" id="KW-1185">Reference proteome</keyword>
<name>A0ABX5GA76_PHOLE</name>
<feature type="non-terminal residue" evidence="11">
    <location>
        <position position="1"/>
    </location>
</feature>
<organism evidence="11 12">
    <name type="scientific">Photobacterium leiognathi</name>
    <dbReference type="NCBI Taxonomy" id="553611"/>
    <lineage>
        <taxon>Bacteria</taxon>
        <taxon>Pseudomonadati</taxon>
        <taxon>Pseudomonadota</taxon>
        <taxon>Gammaproteobacteria</taxon>
        <taxon>Vibrionales</taxon>
        <taxon>Vibrionaceae</taxon>
        <taxon>Photobacterium</taxon>
    </lineage>
</organism>
<feature type="domain" description="Pili assembly chaperone C-terminal" evidence="10">
    <location>
        <begin position="133"/>
        <end position="196"/>
    </location>
</feature>
<accession>A0ABX5GA76</accession>
<keyword evidence="3" id="KW-1029">Fimbrium biogenesis</keyword>
<protein>
    <submittedName>
        <fullName evidence="11">Fimbrial chaperone protein</fullName>
    </submittedName>
</protein>
<dbReference type="SUPFAM" id="SSF49584">
    <property type="entry name" value="Periplasmic chaperone C-domain"/>
    <property type="match status" value="1"/>
</dbReference>
<dbReference type="InterPro" id="IPR018046">
    <property type="entry name" value="Pili_assmbl_chaperone_CS"/>
</dbReference>
<dbReference type="InterPro" id="IPR036316">
    <property type="entry name" value="Pili_assmbl_chap_C_dom_sf"/>
</dbReference>
<dbReference type="PROSITE" id="PS00635">
    <property type="entry name" value="PILI_CHAPERONE"/>
    <property type="match status" value="1"/>
</dbReference>
<comment type="subcellular location">
    <subcellularLocation>
        <location evidence="1 8">Periplasm</location>
    </subcellularLocation>
</comment>
<dbReference type="InterPro" id="IPR001829">
    <property type="entry name" value="Pili_assmbl_chaperone_bac"/>
</dbReference>
<dbReference type="InterPro" id="IPR008962">
    <property type="entry name" value="PapD-like_sf"/>
</dbReference>
<reference evidence="11 12" key="1">
    <citation type="submission" date="2018-01" db="EMBL/GenBank/DDBJ databases">
        <title>Whole genome sequencing of Histamine producing bacteria.</title>
        <authorList>
            <person name="Butler K."/>
        </authorList>
    </citation>
    <scope>NUCLEOTIDE SEQUENCE [LARGE SCALE GENOMIC DNA]</scope>
    <source>
        <strain evidence="11 12">ATCC 25521</strain>
    </source>
</reference>
<keyword evidence="6 8" id="KW-0143">Chaperone</keyword>
<evidence type="ECO:0000256" key="1">
    <source>
        <dbReference type="ARBA" id="ARBA00004418"/>
    </source>
</evidence>
<dbReference type="NCBIfam" id="NF011758">
    <property type="entry name" value="PRK15211.1"/>
    <property type="match status" value="1"/>
</dbReference>
<evidence type="ECO:0000313" key="12">
    <source>
        <dbReference type="Proteomes" id="UP000241566"/>
    </source>
</evidence>
<evidence type="ECO:0000259" key="9">
    <source>
        <dbReference type="Pfam" id="PF00345"/>
    </source>
</evidence>
<sequence>YIYNENDKNISITISNESKETYGGQVWVDNINESDNSVSFIAIPSFFKVDGNDNQIIRIMKTSEALPKDRESIFWLNVQEIPPKSKDKKSNIIVVAINTKVKLIYRPDNLSIKRLNAEKRIKLINDNGNYYLENPTPYYFAITKIIVNEKTISLKNKVSNKLAIFAPKTKVKLTSINLNSKSKIKIDAIDDYGATNQYEIN</sequence>
<dbReference type="PRINTS" id="PR00969">
    <property type="entry name" value="CHAPERONPILI"/>
</dbReference>
<dbReference type="InterPro" id="IPR050643">
    <property type="entry name" value="Periplasmic_pilus_chap"/>
</dbReference>
<evidence type="ECO:0000256" key="2">
    <source>
        <dbReference type="ARBA" id="ARBA00007399"/>
    </source>
</evidence>
<evidence type="ECO:0000256" key="5">
    <source>
        <dbReference type="ARBA" id="ARBA00022764"/>
    </source>
</evidence>
<keyword evidence="5" id="KW-0574">Periplasm</keyword>
<gene>
    <name evidence="11" type="ORF">CTM94_21225</name>
</gene>
<keyword evidence="4" id="KW-0732">Signal</keyword>
<dbReference type="InterPro" id="IPR016148">
    <property type="entry name" value="Pili_assmbl_chaperone_C"/>
</dbReference>
<dbReference type="PANTHER" id="PTHR30251:SF2">
    <property type="entry name" value="FIMBRIAL CHAPERONE YADV-RELATED"/>
    <property type="match status" value="1"/>
</dbReference>
<dbReference type="PANTHER" id="PTHR30251">
    <property type="entry name" value="PILUS ASSEMBLY CHAPERONE"/>
    <property type="match status" value="1"/>
</dbReference>
<feature type="domain" description="Pili assembly chaperone N-terminal" evidence="9">
    <location>
        <begin position="2"/>
        <end position="110"/>
    </location>
</feature>
<dbReference type="Proteomes" id="UP000241566">
    <property type="component" value="Unassembled WGS sequence"/>
</dbReference>
<evidence type="ECO:0000259" key="10">
    <source>
        <dbReference type="Pfam" id="PF02753"/>
    </source>
</evidence>
<dbReference type="EMBL" id="PYOI01000084">
    <property type="protein sequence ID" value="PSV74400.1"/>
    <property type="molecule type" value="Genomic_DNA"/>
</dbReference>
<dbReference type="RefSeq" id="WP_107229746.1">
    <property type="nucleotide sequence ID" value="NZ_PYOI01000084.1"/>
</dbReference>
<dbReference type="Pfam" id="PF00345">
    <property type="entry name" value="PapD_N"/>
    <property type="match status" value="1"/>
</dbReference>
<evidence type="ECO:0000256" key="7">
    <source>
        <dbReference type="ARBA" id="ARBA00023319"/>
    </source>
</evidence>